<evidence type="ECO:0000256" key="15">
    <source>
        <dbReference type="ARBA" id="ARBA00022989"/>
    </source>
</evidence>
<dbReference type="GO" id="GO:0005524">
    <property type="term" value="F:ATP binding"/>
    <property type="evidence" value="ECO:0007669"/>
    <property type="project" value="UniProtKB-UniRule"/>
</dbReference>
<evidence type="ECO:0000256" key="7">
    <source>
        <dbReference type="ARBA" id="ARBA00022527"/>
    </source>
</evidence>
<dbReference type="PROSITE" id="PS50011">
    <property type="entry name" value="PROTEIN_KINASE_DOM"/>
    <property type="match status" value="1"/>
</dbReference>
<feature type="signal peptide" evidence="23">
    <location>
        <begin position="1"/>
        <end position="18"/>
    </location>
</feature>
<accession>A0AAJ6TZB5</accession>
<dbReference type="GO" id="GO:0006952">
    <property type="term" value="P:defense response"/>
    <property type="evidence" value="ECO:0007669"/>
    <property type="project" value="UniProtKB-ARBA"/>
</dbReference>
<name>A0AAJ6TZB5_POPEU</name>
<keyword evidence="25" id="KW-1185">Reference proteome</keyword>
<dbReference type="InterPro" id="IPR013320">
    <property type="entry name" value="ConA-like_dom_sf"/>
</dbReference>
<dbReference type="KEGG" id="peu:105122427"/>
<evidence type="ECO:0000256" key="16">
    <source>
        <dbReference type="ARBA" id="ARBA00023136"/>
    </source>
</evidence>
<comment type="similarity">
    <text evidence="2">Belongs to the leguminous lectin family.</text>
</comment>
<evidence type="ECO:0000256" key="21">
    <source>
        <dbReference type="PROSITE-ProRule" id="PRU10141"/>
    </source>
</evidence>
<dbReference type="Pfam" id="PF07714">
    <property type="entry name" value="PK_Tyr_Ser-Thr"/>
    <property type="match status" value="1"/>
</dbReference>
<dbReference type="Pfam" id="PF00139">
    <property type="entry name" value="Lectin_legB"/>
    <property type="match status" value="1"/>
</dbReference>
<dbReference type="PANTHER" id="PTHR27007">
    <property type="match status" value="1"/>
</dbReference>
<evidence type="ECO:0000256" key="6">
    <source>
        <dbReference type="ARBA" id="ARBA00022475"/>
    </source>
</evidence>
<keyword evidence="17" id="KW-0675">Receptor</keyword>
<keyword evidence="13" id="KW-0418">Kinase</keyword>
<keyword evidence="7" id="KW-0723">Serine/threonine-protein kinase</keyword>
<dbReference type="InterPro" id="IPR001245">
    <property type="entry name" value="Ser-Thr/Tyr_kinase_cat_dom"/>
</dbReference>
<dbReference type="PROSITE" id="PS00307">
    <property type="entry name" value="LECTIN_LEGUME_BETA"/>
    <property type="match status" value="1"/>
</dbReference>
<dbReference type="Gene3D" id="2.60.120.200">
    <property type="match status" value="1"/>
</dbReference>
<evidence type="ECO:0000256" key="3">
    <source>
        <dbReference type="ARBA" id="ARBA00008536"/>
    </source>
</evidence>
<evidence type="ECO:0000256" key="12">
    <source>
        <dbReference type="ARBA" id="ARBA00022741"/>
    </source>
</evidence>
<organism evidence="25 26">
    <name type="scientific">Populus euphratica</name>
    <name type="common">Euphrates poplar</name>
    <dbReference type="NCBI Taxonomy" id="75702"/>
    <lineage>
        <taxon>Eukaryota</taxon>
        <taxon>Viridiplantae</taxon>
        <taxon>Streptophyta</taxon>
        <taxon>Embryophyta</taxon>
        <taxon>Tracheophyta</taxon>
        <taxon>Spermatophyta</taxon>
        <taxon>Magnoliopsida</taxon>
        <taxon>eudicotyledons</taxon>
        <taxon>Gunneridae</taxon>
        <taxon>Pentapetalae</taxon>
        <taxon>rosids</taxon>
        <taxon>fabids</taxon>
        <taxon>Malpighiales</taxon>
        <taxon>Salicaceae</taxon>
        <taxon>Saliceae</taxon>
        <taxon>Populus</taxon>
    </lineage>
</organism>
<evidence type="ECO:0000256" key="9">
    <source>
        <dbReference type="ARBA" id="ARBA00022692"/>
    </source>
</evidence>
<dbReference type="GO" id="GO:0051707">
    <property type="term" value="P:response to other organism"/>
    <property type="evidence" value="ECO:0007669"/>
    <property type="project" value="UniProtKB-ARBA"/>
</dbReference>
<dbReference type="SMART" id="SM00220">
    <property type="entry name" value="S_TKc"/>
    <property type="match status" value="1"/>
</dbReference>
<evidence type="ECO:0000256" key="20">
    <source>
        <dbReference type="ARBA" id="ARBA00048679"/>
    </source>
</evidence>
<keyword evidence="16 22" id="KW-0472">Membrane</keyword>
<gene>
    <name evidence="26" type="primary">LOC105122427</name>
</gene>
<evidence type="ECO:0000256" key="19">
    <source>
        <dbReference type="ARBA" id="ARBA00047899"/>
    </source>
</evidence>
<evidence type="ECO:0000256" key="4">
    <source>
        <dbReference type="ARBA" id="ARBA00010217"/>
    </source>
</evidence>
<dbReference type="Gene3D" id="3.30.200.20">
    <property type="entry name" value="Phosphorylase Kinase, domain 1"/>
    <property type="match status" value="1"/>
</dbReference>
<dbReference type="SUPFAM" id="SSF49899">
    <property type="entry name" value="Concanavalin A-like lectins/glucanases"/>
    <property type="match status" value="1"/>
</dbReference>
<proteinExistence type="inferred from homology"/>
<dbReference type="GeneID" id="105122427"/>
<keyword evidence="15 22" id="KW-1133">Transmembrane helix</keyword>
<dbReference type="GO" id="GO:0005886">
    <property type="term" value="C:plasma membrane"/>
    <property type="evidence" value="ECO:0007669"/>
    <property type="project" value="UniProtKB-SubCell"/>
</dbReference>
<dbReference type="FunFam" id="3.30.200.20:FF:000112">
    <property type="entry name" value="Lectin-domain containing receptor kinase A4.3"/>
    <property type="match status" value="1"/>
</dbReference>
<evidence type="ECO:0000313" key="26">
    <source>
        <dbReference type="RefSeq" id="XP_011019817.1"/>
    </source>
</evidence>
<evidence type="ECO:0000256" key="11">
    <source>
        <dbReference type="ARBA" id="ARBA00022734"/>
    </source>
</evidence>
<evidence type="ECO:0000256" key="23">
    <source>
        <dbReference type="SAM" id="SignalP"/>
    </source>
</evidence>
<evidence type="ECO:0000256" key="17">
    <source>
        <dbReference type="ARBA" id="ARBA00023170"/>
    </source>
</evidence>
<dbReference type="Gene3D" id="1.10.510.10">
    <property type="entry name" value="Transferase(Phosphotransferase) domain 1"/>
    <property type="match status" value="1"/>
</dbReference>
<dbReference type="InterPro" id="IPR019825">
    <property type="entry name" value="Lectin_legB_Mn/Ca_BS"/>
</dbReference>
<dbReference type="RefSeq" id="XP_011019817.1">
    <property type="nucleotide sequence ID" value="XM_011021515.1"/>
</dbReference>
<sequence>MSFRIVLMVRVLFSLAIAASQELNFNFTYSGFRSTNLSLDGLAELTSNGLLRLTNETKQRKSHAFYPNPVTFKNSINSTAFSFSTTFVFAIIPEYATVSGHGIAFVIAPTRGLPGALANQYLGLFNKTSNGNQTNHVVAVELDTIYSSEFNDIDDNHVGIDINGLESERSASAGYYSQLNGMFTNLTLISGHPMQVWMEYDGKEKQLDVTIAPIDVDKSSRPLLALSRDLSPILNSSMYIGFSSSTGSVFTSHYVLGWSFKMNGLAEALDISRLPKLPRVGPKKTSKFLTIGLPVLCLSLVLVAVSSISYAIRRRRKFAEVLEDWELDYGPHRFNFRDLYIATKGFRDEELLGSGGFGRVYKGVLPTSKIQIAVKRVSHESRQGMREFVAEIVSIGRLRHRNLVPLLGYCRRKGELLLVYDYMPNGSLDKYLYDQPTVALNWSQRFRVIKGVASGLLYLHEEWEQVVIHRDVKASNVLLDGELNGRLGDFGLARLYDHGTDPQTTHVVGTLGYLAPEHARTGKATTSTDVFAFGAFLLEVASGRRPIQPTEDIILVDWVFSRWLGGEILEAGDPNLGTEYIAEEMELVLKLGLMCSHSEPAARPSMRQVVQFLEGNVPLPDISPLCLSASGLTFSHREGFDEFAIDDFANSYPSSMDTAFARSSSVTESLLSGGR</sequence>
<dbReference type="InterPro" id="IPR017441">
    <property type="entry name" value="Protein_kinase_ATP_BS"/>
</dbReference>
<comment type="catalytic activity">
    <reaction evidence="20">
        <text>L-seryl-[protein] + ATP = O-phospho-L-seryl-[protein] + ADP + H(+)</text>
        <dbReference type="Rhea" id="RHEA:17989"/>
        <dbReference type="Rhea" id="RHEA-COMP:9863"/>
        <dbReference type="Rhea" id="RHEA-COMP:11604"/>
        <dbReference type="ChEBI" id="CHEBI:15378"/>
        <dbReference type="ChEBI" id="CHEBI:29999"/>
        <dbReference type="ChEBI" id="CHEBI:30616"/>
        <dbReference type="ChEBI" id="CHEBI:83421"/>
        <dbReference type="ChEBI" id="CHEBI:456216"/>
        <dbReference type="EC" id="2.7.11.1"/>
    </reaction>
</comment>
<evidence type="ECO:0000256" key="22">
    <source>
        <dbReference type="SAM" id="Phobius"/>
    </source>
</evidence>
<dbReference type="FunFam" id="1.10.510.10:FF:000108">
    <property type="entry name" value="L-type lectin-domain containing receptor kinase S.4"/>
    <property type="match status" value="1"/>
</dbReference>
<feature type="domain" description="Protein kinase" evidence="24">
    <location>
        <begin position="346"/>
        <end position="613"/>
    </location>
</feature>
<keyword evidence="18" id="KW-0325">Glycoprotein</keyword>
<keyword evidence="8" id="KW-0808">Transferase</keyword>
<dbReference type="GO" id="GO:0004674">
    <property type="term" value="F:protein serine/threonine kinase activity"/>
    <property type="evidence" value="ECO:0007669"/>
    <property type="project" value="UniProtKB-KW"/>
</dbReference>
<evidence type="ECO:0000256" key="10">
    <source>
        <dbReference type="ARBA" id="ARBA00022729"/>
    </source>
</evidence>
<dbReference type="CDD" id="cd06899">
    <property type="entry name" value="lectin_legume_LecRK_Arcelin_ConA"/>
    <property type="match status" value="1"/>
</dbReference>
<evidence type="ECO:0000259" key="24">
    <source>
        <dbReference type="PROSITE" id="PS50011"/>
    </source>
</evidence>
<evidence type="ECO:0000256" key="18">
    <source>
        <dbReference type="ARBA" id="ARBA00023180"/>
    </source>
</evidence>
<feature type="transmembrane region" description="Helical" evidence="22">
    <location>
        <begin position="288"/>
        <end position="312"/>
    </location>
</feature>
<dbReference type="CDD" id="cd14066">
    <property type="entry name" value="STKc_IRAK"/>
    <property type="match status" value="1"/>
</dbReference>
<dbReference type="EC" id="2.7.11.1" evidence="5"/>
<dbReference type="InterPro" id="IPR011009">
    <property type="entry name" value="Kinase-like_dom_sf"/>
</dbReference>
<keyword evidence="10 23" id="KW-0732">Signal</keyword>
<keyword evidence="14 21" id="KW-0067">ATP-binding</keyword>
<evidence type="ECO:0000256" key="2">
    <source>
        <dbReference type="ARBA" id="ARBA00007606"/>
    </source>
</evidence>
<dbReference type="InterPro" id="IPR050528">
    <property type="entry name" value="L-type_Lectin-RKs"/>
</dbReference>
<evidence type="ECO:0000256" key="14">
    <source>
        <dbReference type="ARBA" id="ARBA00022840"/>
    </source>
</evidence>
<comment type="subcellular location">
    <subcellularLocation>
        <location evidence="1">Cell membrane</location>
        <topology evidence="1">Single-pass type I membrane protein</topology>
    </subcellularLocation>
</comment>
<dbReference type="PROSITE" id="PS00107">
    <property type="entry name" value="PROTEIN_KINASE_ATP"/>
    <property type="match status" value="1"/>
</dbReference>
<evidence type="ECO:0000256" key="1">
    <source>
        <dbReference type="ARBA" id="ARBA00004251"/>
    </source>
</evidence>
<comment type="catalytic activity">
    <reaction evidence="19">
        <text>L-threonyl-[protein] + ATP = O-phospho-L-threonyl-[protein] + ADP + H(+)</text>
        <dbReference type="Rhea" id="RHEA:46608"/>
        <dbReference type="Rhea" id="RHEA-COMP:11060"/>
        <dbReference type="Rhea" id="RHEA-COMP:11605"/>
        <dbReference type="ChEBI" id="CHEBI:15378"/>
        <dbReference type="ChEBI" id="CHEBI:30013"/>
        <dbReference type="ChEBI" id="CHEBI:30616"/>
        <dbReference type="ChEBI" id="CHEBI:61977"/>
        <dbReference type="ChEBI" id="CHEBI:456216"/>
        <dbReference type="EC" id="2.7.11.1"/>
    </reaction>
</comment>
<dbReference type="AlphaFoldDB" id="A0AAJ6TZB5"/>
<dbReference type="InterPro" id="IPR000719">
    <property type="entry name" value="Prot_kinase_dom"/>
</dbReference>
<comment type="similarity">
    <text evidence="4">In the C-terminal section; belongs to the protein kinase superfamily. Ser/Thr protein kinase family.</text>
</comment>
<keyword evidence="9 22" id="KW-0812">Transmembrane</keyword>
<evidence type="ECO:0000256" key="8">
    <source>
        <dbReference type="ARBA" id="ARBA00022679"/>
    </source>
</evidence>
<keyword evidence="12 21" id="KW-0547">Nucleotide-binding</keyword>
<dbReference type="InterPro" id="IPR001220">
    <property type="entry name" value="Legume_lectin_dom"/>
</dbReference>
<feature type="binding site" evidence="21">
    <location>
        <position position="375"/>
    </location>
    <ligand>
        <name>ATP</name>
        <dbReference type="ChEBI" id="CHEBI:30616"/>
    </ligand>
</feature>
<dbReference type="InterPro" id="IPR008271">
    <property type="entry name" value="Ser/Thr_kinase_AS"/>
</dbReference>
<reference evidence="26" key="1">
    <citation type="submission" date="2025-08" db="UniProtKB">
        <authorList>
            <consortium name="RefSeq"/>
        </authorList>
    </citation>
    <scope>IDENTIFICATION</scope>
</reference>
<protein>
    <recommendedName>
        <fullName evidence="5">non-specific serine/threonine protein kinase</fullName>
        <ecNumber evidence="5">2.7.11.1</ecNumber>
    </recommendedName>
</protein>
<evidence type="ECO:0000256" key="5">
    <source>
        <dbReference type="ARBA" id="ARBA00012513"/>
    </source>
</evidence>
<comment type="similarity">
    <text evidence="3">In the N-terminal section; belongs to the leguminous lectin family.</text>
</comment>
<dbReference type="FunFam" id="2.60.120.200:FF:000051">
    <property type="entry name" value="L-type lectin-domain containing receptor kinase V.9"/>
    <property type="match status" value="1"/>
</dbReference>
<dbReference type="PROSITE" id="PS00108">
    <property type="entry name" value="PROTEIN_KINASE_ST"/>
    <property type="match status" value="1"/>
</dbReference>
<dbReference type="Proteomes" id="UP000694918">
    <property type="component" value="Unplaced"/>
</dbReference>
<keyword evidence="11" id="KW-0430">Lectin</keyword>
<keyword evidence="6" id="KW-1003">Cell membrane</keyword>
<dbReference type="GO" id="GO:0030246">
    <property type="term" value="F:carbohydrate binding"/>
    <property type="evidence" value="ECO:0007669"/>
    <property type="project" value="UniProtKB-KW"/>
</dbReference>
<evidence type="ECO:0000256" key="13">
    <source>
        <dbReference type="ARBA" id="ARBA00022777"/>
    </source>
</evidence>
<dbReference type="SUPFAM" id="SSF56112">
    <property type="entry name" value="Protein kinase-like (PK-like)"/>
    <property type="match status" value="1"/>
</dbReference>
<feature type="chain" id="PRO_5042583829" description="non-specific serine/threonine protein kinase" evidence="23">
    <location>
        <begin position="19"/>
        <end position="675"/>
    </location>
</feature>
<evidence type="ECO:0000313" key="25">
    <source>
        <dbReference type="Proteomes" id="UP000694918"/>
    </source>
</evidence>